<dbReference type="KEGG" id="sri:SELR_13130"/>
<reference evidence="1 2" key="1">
    <citation type="submission" date="2011-10" db="EMBL/GenBank/DDBJ databases">
        <title>Whole genome sequence of Selenomonas ruminantium subsp. lactilytica TAM6421.</title>
        <authorList>
            <person name="Oguchi A."/>
            <person name="Ankai A."/>
            <person name="Kaneko J."/>
            <person name="Yamada-Narita S."/>
            <person name="Fukui S."/>
            <person name="Takahashi M."/>
            <person name="Onodera T."/>
            <person name="Kojima S."/>
            <person name="Fushimi T."/>
            <person name="Abe N."/>
            <person name="Kamio Y."/>
            <person name="Yamazaki S."/>
            <person name="Fujita N."/>
        </authorList>
    </citation>
    <scope>NUCLEOTIDE SEQUENCE [LARGE SCALE GENOMIC DNA]</scope>
    <source>
        <strain evidence="2">NBRC 103574 / TAM6421</strain>
    </source>
</reference>
<proteinExistence type="predicted"/>
<evidence type="ECO:0000313" key="2">
    <source>
        <dbReference type="Proteomes" id="UP000007887"/>
    </source>
</evidence>
<dbReference type="OrthoDB" id="9835584at2"/>
<accession>I0GQI4</accession>
<dbReference type="HOGENOM" id="CLU_1757556_0_0_9"/>
<sequence>MKRIVVLLIMVLLCLCNFVEARSIMYANADTNFPIWTAGNRAGRALDISSAVIDHNASEDKYLEICAKNYCIRFQKGDGETYEYGTLEEDSYIYFREYLDGSGLYYLVADVPWDAYPWRKVNPQSYFDYGLNDAYYLVKNHVMNKKNQ</sequence>
<dbReference type="AlphaFoldDB" id="I0GQI4"/>
<dbReference type="Proteomes" id="UP000007887">
    <property type="component" value="Chromosome"/>
</dbReference>
<dbReference type="EMBL" id="AP012292">
    <property type="protein sequence ID" value="BAL83021.1"/>
    <property type="molecule type" value="Genomic_DNA"/>
</dbReference>
<protein>
    <submittedName>
        <fullName evidence="1">Uncharacterized protein</fullName>
    </submittedName>
</protein>
<evidence type="ECO:0000313" key="1">
    <source>
        <dbReference type="EMBL" id="BAL83021.1"/>
    </source>
</evidence>
<name>I0GQI4_SELRL</name>
<dbReference type="PATRIC" id="fig|927704.6.peg.1352"/>
<organism evidence="1 2">
    <name type="scientific">Selenomonas ruminantium subsp. lactilytica (strain NBRC 103574 / TAM6421)</name>
    <dbReference type="NCBI Taxonomy" id="927704"/>
    <lineage>
        <taxon>Bacteria</taxon>
        <taxon>Bacillati</taxon>
        <taxon>Bacillota</taxon>
        <taxon>Negativicutes</taxon>
        <taxon>Selenomonadales</taxon>
        <taxon>Selenomonadaceae</taxon>
        <taxon>Selenomonas</taxon>
    </lineage>
</organism>
<dbReference type="RefSeq" id="WP_014424458.1">
    <property type="nucleotide sequence ID" value="NC_017068.1"/>
</dbReference>
<gene>
    <name evidence="1" type="ordered locus">SELR_13130</name>
</gene>